<feature type="signal peptide" evidence="1">
    <location>
        <begin position="1"/>
        <end position="18"/>
    </location>
</feature>
<sequence>MGLLISDFLQAAAAAVAACSSLATVPAAQPQQRRLYRAGPICLVYCGYVSS</sequence>
<reference evidence="2" key="1">
    <citation type="submission" date="2014-09" db="EMBL/GenBank/DDBJ databases">
        <authorList>
            <person name="Magalhaes I.L.F."/>
            <person name="Oliveira U."/>
            <person name="Santos F.R."/>
            <person name="Vidigal T.H.D.A."/>
            <person name="Brescovit A.D."/>
            <person name="Santos A.J."/>
        </authorList>
    </citation>
    <scope>NUCLEOTIDE SEQUENCE</scope>
    <source>
        <tissue evidence="2">Shoot tissue taken approximately 20 cm above the soil surface</tissue>
    </source>
</reference>
<organism evidence="2">
    <name type="scientific">Arundo donax</name>
    <name type="common">Giant reed</name>
    <name type="synonym">Donax arundinaceus</name>
    <dbReference type="NCBI Taxonomy" id="35708"/>
    <lineage>
        <taxon>Eukaryota</taxon>
        <taxon>Viridiplantae</taxon>
        <taxon>Streptophyta</taxon>
        <taxon>Embryophyta</taxon>
        <taxon>Tracheophyta</taxon>
        <taxon>Spermatophyta</taxon>
        <taxon>Magnoliopsida</taxon>
        <taxon>Liliopsida</taxon>
        <taxon>Poales</taxon>
        <taxon>Poaceae</taxon>
        <taxon>PACMAD clade</taxon>
        <taxon>Arundinoideae</taxon>
        <taxon>Arundineae</taxon>
        <taxon>Arundo</taxon>
    </lineage>
</organism>
<proteinExistence type="predicted"/>
<dbReference type="EMBL" id="GBRH01214860">
    <property type="protein sequence ID" value="JAD83035.1"/>
    <property type="molecule type" value="Transcribed_RNA"/>
</dbReference>
<accession>A0A0A9DBJ2</accession>
<keyword evidence="1" id="KW-0732">Signal</keyword>
<evidence type="ECO:0000313" key="2">
    <source>
        <dbReference type="EMBL" id="JAD83035.1"/>
    </source>
</evidence>
<dbReference type="AlphaFoldDB" id="A0A0A9DBJ2"/>
<evidence type="ECO:0000256" key="1">
    <source>
        <dbReference type="SAM" id="SignalP"/>
    </source>
</evidence>
<reference evidence="2" key="2">
    <citation type="journal article" date="2015" name="Data Brief">
        <title>Shoot transcriptome of the giant reed, Arundo donax.</title>
        <authorList>
            <person name="Barrero R.A."/>
            <person name="Guerrero F.D."/>
            <person name="Moolhuijzen P."/>
            <person name="Goolsby J.A."/>
            <person name="Tidwell J."/>
            <person name="Bellgard S.E."/>
            <person name="Bellgard M.I."/>
        </authorList>
    </citation>
    <scope>NUCLEOTIDE SEQUENCE</scope>
    <source>
        <tissue evidence="2">Shoot tissue taken approximately 20 cm above the soil surface</tissue>
    </source>
</reference>
<feature type="chain" id="PRO_5002061225" evidence="1">
    <location>
        <begin position="19"/>
        <end position="51"/>
    </location>
</feature>
<protein>
    <submittedName>
        <fullName evidence="2">Uncharacterized protein</fullName>
    </submittedName>
</protein>
<name>A0A0A9DBJ2_ARUDO</name>